<keyword evidence="7" id="KW-0677">Repeat</keyword>
<dbReference type="AlphaFoldDB" id="A0A8C7GR75"/>
<evidence type="ECO:0000256" key="4">
    <source>
        <dbReference type="ARBA" id="ARBA00022475"/>
    </source>
</evidence>
<feature type="region of interest" description="Disordered" evidence="12">
    <location>
        <begin position="403"/>
        <end position="471"/>
    </location>
</feature>
<evidence type="ECO:0000256" key="7">
    <source>
        <dbReference type="ARBA" id="ARBA00022737"/>
    </source>
</evidence>
<sequence length="704" mass="76965">MSTGGRFDFDDGGSYWPQGQGEYAGAWSHGFEVLGVYTWPSGNCYQGTWAQGKRHGVGVESKGRWDYRGEWTQGFKGRYGQLESTVSGARYEGTWSNGLQDGYGTETYSDGGTFQGQWLGGMRHGYGVRQSVPYGMAAVILYPLRTSINSLRSEHSHGPPTTLEDGAGTAVSPVGRGGFALTAPSEADRRGKRKGRFRQSILSGLKLRRSESKSSLASQLSKQSSFCSEAGMSTVSSAASDIHSNASQDGEQGAPVDATVTEAYAGEWRSDQRAGWGVSRRSDGLRYEGEWVANKRHGYGCTTFPDSTKEEGKYKQNALVSGKRKNLIPLRASKIREKVERAVEAAEKAADIAKQKAEIALSRMSHARGKADAAEGVALKASEECRMARVAAKELSPSFHIHGNGLECQRPNKHQDNKDHEIISTGTDSPELCTPDTTPPLITPDLSPVLSVPPSPPRSPPTSKQGHSHRPRNACFMRQSAVDDQGGGAEIQVLVEGRGMDFQRGGANNWTEDMYPDRGGHSSQSTTPSLLEEQEGQINGHQQAPSNHKPREKASTNHKSREHTSSSYRSWEHSSSYNQKPSKHTSSNHKSREYMFQPLDSTTQMSPGHCPKSRLRPRGLRPVKEGSMDSVQMLDTLNVGAEQEEWPLHRDLTLSPPLKSQPITLEQDGEHHTLKSNSGSSSVLVVMVILLNIGVALLFIHFFI</sequence>
<evidence type="ECO:0000256" key="3">
    <source>
        <dbReference type="ARBA" id="ARBA00008599"/>
    </source>
</evidence>
<evidence type="ECO:0000256" key="10">
    <source>
        <dbReference type="ARBA" id="ARBA00023136"/>
    </source>
</evidence>
<dbReference type="GeneTree" id="ENSGT00940000158707"/>
<feature type="compositionally biased region" description="Basic residues" evidence="12">
    <location>
        <begin position="548"/>
        <end position="561"/>
    </location>
</feature>
<dbReference type="Proteomes" id="UP000694557">
    <property type="component" value="Unassembled WGS sequence"/>
</dbReference>
<comment type="subcellular location">
    <subcellularLocation>
        <location evidence="2">Cell membrane</location>
        <topology evidence="2">Peripheral membrane protein</topology>
    </subcellularLocation>
    <subcellularLocation>
        <location evidence="1">Endoplasmic reticulum membrane</location>
        <topology evidence="1">Single-pass type IV membrane protein</topology>
    </subcellularLocation>
</comment>
<dbReference type="FunFam" id="2.20.110.10:FF:000003">
    <property type="entry name" value="Junctophilin"/>
    <property type="match status" value="1"/>
</dbReference>
<keyword evidence="5" id="KW-0597">Phosphoprotein</keyword>
<dbReference type="SUPFAM" id="SSF82185">
    <property type="entry name" value="Histone H3 K4-specific methyltransferase SET7/9 N-terminal domain"/>
    <property type="match status" value="2"/>
</dbReference>
<feature type="region of interest" description="Disordered" evidence="12">
    <location>
        <begin position="152"/>
        <end position="195"/>
    </location>
</feature>
<comment type="similarity">
    <text evidence="3">Belongs to the junctophilin family.</text>
</comment>
<reference evidence="14" key="2">
    <citation type="submission" date="2025-09" db="UniProtKB">
        <authorList>
            <consortium name="Ensembl"/>
        </authorList>
    </citation>
    <scope>IDENTIFICATION</scope>
</reference>
<evidence type="ECO:0000313" key="14">
    <source>
        <dbReference type="Ensembl" id="ENSOKIP00005047089.1"/>
    </source>
</evidence>
<feature type="compositionally biased region" description="Basic and acidic residues" evidence="12">
    <location>
        <begin position="413"/>
        <end position="422"/>
    </location>
</feature>
<dbReference type="SMART" id="SM00698">
    <property type="entry name" value="MORN"/>
    <property type="match status" value="5"/>
</dbReference>
<feature type="coiled-coil region" evidence="11">
    <location>
        <begin position="336"/>
        <end position="363"/>
    </location>
</feature>
<protein>
    <submittedName>
        <fullName evidence="14">Junctophilin 3a</fullName>
    </submittedName>
</protein>
<keyword evidence="6 13" id="KW-0812">Transmembrane</keyword>
<keyword evidence="15" id="KW-1185">Reference proteome</keyword>
<dbReference type="GO" id="GO:0030314">
    <property type="term" value="C:junctional membrane complex"/>
    <property type="evidence" value="ECO:0007669"/>
    <property type="project" value="InterPro"/>
</dbReference>
<evidence type="ECO:0000256" key="2">
    <source>
        <dbReference type="ARBA" id="ARBA00004202"/>
    </source>
</evidence>
<evidence type="ECO:0000256" key="6">
    <source>
        <dbReference type="ARBA" id="ARBA00022692"/>
    </source>
</evidence>
<evidence type="ECO:0000256" key="11">
    <source>
        <dbReference type="SAM" id="Coils"/>
    </source>
</evidence>
<evidence type="ECO:0000256" key="1">
    <source>
        <dbReference type="ARBA" id="ARBA00004163"/>
    </source>
</evidence>
<keyword evidence="4" id="KW-1003">Cell membrane</keyword>
<proteinExistence type="inferred from homology"/>
<organism evidence="14 15">
    <name type="scientific">Oncorhynchus kisutch</name>
    <name type="common">Coho salmon</name>
    <name type="synonym">Salmo kisutch</name>
    <dbReference type="NCBI Taxonomy" id="8019"/>
    <lineage>
        <taxon>Eukaryota</taxon>
        <taxon>Metazoa</taxon>
        <taxon>Chordata</taxon>
        <taxon>Craniata</taxon>
        <taxon>Vertebrata</taxon>
        <taxon>Euteleostomi</taxon>
        <taxon>Actinopterygii</taxon>
        <taxon>Neopterygii</taxon>
        <taxon>Teleostei</taxon>
        <taxon>Protacanthopterygii</taxon>
        <taxon>Salmoniformes</taxon>
        <taxon>Salmonidae</taxon>
        <taxon>Salmoninae</taxon>
        <taxon>Oncorhynchus</taxon>
    </lineage>
</organism>
<keyword evidence="9 13" id="KW-1133">Transmembrane helix</keyword>
<dbReference type="Pfam" id="PF02493">
    <property type="entry name" value="MORN"/>
    <property type="match status" value="7"/>
</dbReference>
<gene>
    <name evidence="14" type="primary">LOC109888274</name>
</gene>
<feature type="compositionally biased region" description="Polar residues" evidence="12">
    <location>
        <begin position="536"/>
        <end position="546"/>
    </location>
</feature>
<dbReference type="Gene3D" id="2.20.110.10">
    <property type="entry name" value="Histone H3 K4-specific methyltransferase SET7/9 N-terminal domain"/>
    <property type="match status" value="3"/>
</dbReference>
<dbReference type="Ensembl" id="ENSOKIT00005049664.1">
    <property type="protein sequence ID" value="ENSOKIP00005047089.1"/>
    <property type="gene ID" value="ENSOKIG00005019823.1"/>
</dbReference>
<feature type="compositionally biased region" description="Pro residues" evidence="12">
    <location>
        <begin position="451"/>
        <end position="460"/>
    </location>
</feature>
<keyword evidence="11" id="KW-0175">Coiled coil</keyword>
<dbReference type="PANTHER" id="PTHR23085">
    <property type="entry name" value="GH28348P"/>
    <property type="match status" value="1"/>
</dbReference>
<feature type="compositionally biased region" description="Basic residues" evidence="12">
    <location>
        <begin position="611"/>
        <end position="621"/>
    </location>
</feature>
<evidence type="ECO:0000256" key="13">
    <source>
        <dbReference type="SAM" id="Phobius"/>
    </source>
</evidence>
<dbReference type="GO" id="GO:0005789">
    <property type="term" value="C:endoplasmic reticulum membrane"/>
    <property type="evidence" value="ECO:0007669"/>
    <property type="project" value="UniProtKB-SubCell"/>
</dbReference>
<evidence type="ECO:0000256" key="12">
    <source>
        <dbReference type="SAM" id="MobiDB-lite"/>
    </source>
</evidence>
<feature type="transmembrane region" description="Helical" evidence="13">
    <location>
        <begin position="683"/>
        <end position="703"/>
    </location>
</feature>
<evidence type="ECO:0000256" key="8">
    <source>
        <dbReference type="ARBA" id="ARBA00022824"/>
    </source>
</evidence>
<dbReference type="FunFam" id="2.20.110.10:FF:000001">
    <property type="entry name" value="Junctophilin"/>
    <property type="match status" value="1"/>
</dbReference>
<evidence type="ECO:0000313" key="15">
    <source>
        <dbReference type="Proteomes" id="UP000694557"/>
    </source>
</evidence>
<reference evidence="14" key="1">
    <citation type="submission" date="2025-08" db="UniProtKB">
        <authorList>
            <consortium name="Ensembl"/>
        </authorList>
    </citation>
    <scope>IDENTIFICATION</scope>
</reference>
<keyword evidence="10 13" id="KW-0472">Membrane</keyword>
<feature type="region of interest" description="Disordered" evidence="12">
    <location>
        <begin position="504"/>
        <end position="623"/>
    </location>
</feature>
<dbReference type="GO" id="GO:0048167">
    <property type="term" value="P:regulation of synaptic plasticity"/>
    <property type="evidence" value="ECO:0007669"/>
    <property type="project" value="TreeGrafter"/>
</dbReference>
<dbReference type="GO" id="GO:0005886">
    <property type="term" value="C:plasma membrane"/>
    <property type="evidence" value="ECO:0007669"/>
    <property type="project" value="UniProtKB-SubCell"/>
</dbReference>
<name>A0A8C7GR75_ONCKI</name>
<feature type="compositionally biased region" description="Low complexity" evidence="12">
    <location>
        <begin position="565"/>
        <end position="576"/>
    </location>
</feature>
<dbReference type="InterPro" id="IPR017191">
    <property type="entry name" value="Junctophilin"/>
</dbReference>
<dbReference type="InterPro" id="IPR003409">
    <property type="entry name" value="MORN"/>
</dbReference>
<evidence type="ECO:0000256" key="9">
    <source>
        <dbReference type="ARBA" id="ARBA00022989"/>
    </source>
</evidence>
<evidence type="ECO:0000256" key="5">
    <source>
        <dbReference type="ARBA" id="ARBA00022553"/>
    </source>
</evidence>
<accession>A0A8C7GR75</accession>
<keyword evidence="8" id="KW-0256">Endoplasmic reticulum</keyword>
<dbReference type="PANTHER" id="PTHR23085:SF17">
    <property type="entry name" value="JUNCTOPHILIN-3-LIKE"/>
    <property type="match status" value="1"/>
</dbReference>